<dbReference type="Gene3D" id="3.40.630.30">
    <property type="match status" value="1"/>
</dbReference>
<dbReference type="SUPFAM" id="SSF55729">
    <property type="entry name" value="Acyl-CoA N-acyltransferases (Nat)"/>
    <property type="match status" value="1"/>
</dbReference>
<protein>
    <submittedName>
        <fullName evidence="2">GNAT family N-acetyltransferase</fullName>
    </submittedName>
</protein>
<accession>A0A7H2BD29</accession>
<keyword evidence="2" id="KW-0808">Transferase</keyword>
<dbReference type="PROSITE" id="PS51186">
    <property type="entry name" value="GNAT"/>
    <property type="match status" value="1"/>
</dbReference>
<dbReference type="InterPro" id="IPR016181">
    <property type="entry name" value="Acyl_CoA_acyltransferase"/>
</dbReference>
<feature type="domain" description="N-acetyltransferase" evidence="1">
    <location>
        <begin position="5"/>
        <end position="156"/>
    </location>
</feature>
<dbReference type="GO" id="GO:0016747">
    <property type="term" value="F:acyltransferase activity, transferring groups other than amino-acyl groups"/>
    <property type="evidence" value="ECO:0007669"/>
    <property type="project" value="InterPro"/>
</dbReference>
<dbReference type="EMBL" id="CP061539">
    <property type="protein sequence ID" value="QNV37575.1"/>
    <property type="molecule type" value="Genomic_DNA"/>
</dbReference>
<dbReference type="KEGG" id="rter:IDM49_10245"/>
<name>A0A7H2BD29_9MICC</name>
<gene>
    <name evidence="2" type="ORF">IDM49_10245</name>
</gene>
<proteinExistence type="predicted"/>
<reference evidence="2 3" key="1">
    <citation type="submission" date="2020-09" db="EMBL/GenBank/DDBJ databases">
        <title>Investigation of environmental microbes.</title>
        <authorList>
            <person name="Ou Y."/>
            <person name="Kang Q."/>
        </authorList>
    </citation>
    <scope>NUCLEOTIDE SEQUENCE [LARGE SCALE GENOMIC DNA]</scope>
    <source>
        <strain evidence="2 3">KJZ-14</strain>
    </source>
</reference>
<dbReference type="RefSeq" id="WP_190724433.1">
    <property type="nucleotide sequence ID" value="NZ_CP061539.1"/>
</dbReference>
<dbReference type="Proteomes" id="UP000516404">
    <property type="component" value="Chromosome"/>
</dbReference>
<organism evidence="2 3">
    <name type="scientific">Rothia terrae</name>
    <dbReference type="NCBI Taxonomy" id="396015"/>
    <lineage>
        <taxon>Bacteria</taxon>
        <taxon>Bacillati</taxon>
        <taxon>Actinomycetota</taxon>
        <taxon>Actinomycetes</taxon>
        <taxon>Micrococcales</taxon>
        <taxon>Micrococcaceae</taxon>
        <taxon>Rothia</taxon>
    </lineage>
</organism>
<evidence type="ECO:0000313" key="2">
    <source>
        <dbReference type="EMBL" id="QNV37575.1"/>
    </source>
</evidence>
<dbReference type="InterPro" id="IPR000182">
    <property type="entry name" value="GNAT_dom"/>
</dbReference>
<sequence length="156" mass="17712">MFTIKNFDELTNTELYAICAQRVAVFVVEQNCPYQDIDGLDPRCQHMFVMNNGEIDAYLRVFDRGTVDDHHSPRREGVASLGRVITGPNARGKGMGHQLVAAGIEHVRTTMPHVHTIFISAQEHLAETYYGKHGFERVSEVYLEDDIPHVDMELKL</sequence>
<dbReference type="Pfam" id="PF13673">
    <property type="entry name" value="Acetyltransf_10"/>
    <property type="match status" value="1"/>
</dbReference>
<keyword evidence="3" id="KW-1185">Reference proteome</keyword>
<dbReference type="GeneID" id="96624618"/>
<evidence type="ECO:0000313" key="3">
    <source>
        <dbReference type="Proteomes" id="UP000516404"/>
    </source>
</evidence>
<dbReference type="AlphaFoldDB" id="A0A7H2BD29"/>
<evidence type="ECO:0000259" key="1">
    <source>
        <dbReference type="PROSITE" id="PS51186"/>
    </source>
</evidence>